<organism evidence="2 3">
    <name type="scientific">Portunus trituberculatus</name>
    <name type="common">Swimming crab</name>
    <name type="synonym">Neptunus trituberculatus</name>
    <dbReference type="NCBI Taxonomy" id="210409"/>
    <lineage>
        <taxon>Eukaryota</taxon>
        <taxon>Metazoa</taxon>
        <taxon>Ecdysozoa</taxon>
        <taxon>Arthropoda</taxon>
        <taxon>Crustacea</taxon>
        <taxon>Multicrustacea</taxon>
        <taxon>Malacostraca</taxon>
        <taxon>Eumalacostraca</taxon>
        <taxon>Eucarida</taxon>
        <taxon>Decapoda</taxon>
        <taxon>Pleocyemata</taxon>
        <taxon>Brachyura</taxon>
        <taxon>Eubrachyura</taxon>
        <taxon>Portunoidea</taxon>
        <taxon>Portunidae</taxon>
        <taxon>Portuninae</taxon>
        <taxon>Portunus</taxon>
    </lineage>
</organism>
<accession>A0A5B7GFC8</accession>
<reference evidence="2 3" key="1">
    <citation type="submission" date="2019-05" db="EMBL/GenBank/DDBJ databases">
        <title>Another draft genome of Portunus trituberculatus and its Hox gene families provides insights of decapod evolution.</title>
        <authorList>
            <person name="Jeong J.-H."/>
            <person name="Song I."/>
            <person name="Kim S."/>
            <person name="Choi T."/>
            <person name="Kim D."/>
            <person name="Ryu S."/>
            <person name="Kim W."/>
        </authorList>
    </citation>
    <scope>NUCLEOTIDE SEQUENCE [LARGE SCALE GENOMIC DNA]</scope>
    <source>
        <tissue evidence="2">Muscle</tissue>
    </source>
</reference>
<feature type="compositionally biased region" description="Basic residues" evidence="1">
    <location>
        <begin position="91"/>
        <end position="101"/>
    </location>
</feature>
<feature type="region of interest" description="Disordered" evidence="1">
    <location>
        <begin position="91"/>
        <end position="139"/>
    </location>
</feature>
<protein>
    <submittedName>
        <fullName evidence="2">Uncharacterized protein</fullName>
    </submittedName>
</protein>
<dbReference type="Proteomes" id="UP000324222">
    <property type="component" value="Unassembled WGS sequence"/>
</dbReference>
<feature type="compositionally biased region" description="Basic residues" evidence="1">
    <location>
        <begin position="117"/>
        <end position="128"/>
    </location>
</feature>
<keyword evidence="3" id="KW-1185">Reference proteome</keyword>
<evidence type="ECO:0000256" key="1">
    <source>
        <dbReference type="SAM" id="MobiDB-lite"/>
    </source>
</evidence>
<sequence length="139" mass="15591">MRSGTRRVRAAEGGSGGRDSILTALPSFTRPLSHSRGDLRLIPLTKAMKEALGVEKKNMRRFSIRFNIATAHVDLPTPTHVPHLTTLPIKARPRRPRRSHKLTTAMSPHAPSFKPAHLFKHPRPRSISKGRAYLTSRPR</sequence>
<evidence type="ECO:0000313" key="3">
    <source>
        <dbReference type="Proteomes" id="UP000324222"/>
    </source>
</evidence>
<dbReference type="EMBL" id="VSRR010016187">
    <property type="protein sequence ID" value="MPC59020.1"/>
    <property type="molecule type" value="Genomic_DNA"/>
</dbReference>
<proteinExistence type="predicted"/>
<feature type="region of interest" description="Disordered" evidence="1">
    <location>
        <begin position="1"/>
        <end position="23"/>
    </location>
</feature>
<comment type="caution">
    <text evidence="2">The sequence shown here is derived from an EMBL/GenBank/DDBJ whole genome shotgun (WGS) entry which is preliminary data.</text>
</comment>
<evidence type="ECO:0000313" key="2">
    <source>
        <dbReference type="EMBL" id="MPC59020.1"/>
    </source>
</evidence>
<dbReference type="AlphaFoldDB" id="A0A5B7GFC8"/>
<name>A0A5B7GFC8_PORTR</name>
<gene>
    <name evidence="2" type="ORF">E2C01_053035</name>
</gene>